<dbReference type="PANTHER" id="PTHR15427">
    <property type="entry name" value="EMILIN ELASTIN MICROFIBRIL INTERFACE-LOCATED PROTEIN ELASTIN MICROFIBRIL INTERFACER"/>
    <property type="match status" value="1"/>
</dbReference>
<evidence type="ECO:0000256" key="1">
    <source>
        <dbReference type="ARBA" id="ARBA00004613"/>
    </source>
</evidence>
<sequence length="207" mass="21235">MIYIQDKNEEIKKELLSLALEIILPYRLTGPTGPTGVTGPTGITGSTGITGPTGITGSTGITGPTGVTGPIITTNSMFANNTLGGPISVILGGTNIPLSNNQSLGNFTVNASNDIFTIPVTGRYYLTYQVNTTTALLAGTRLLLNSSTPIPGSIFSPAISTSNYNNNLITNFIAGNTISLQLFGVLSVVNLVGGGSTGASLTIIRID</sequence>
<feature type="domain" description="BclA C-terminal" evidence="4">
    <location>
        <begin position="77"/>
        <end position="207"/>
    </location>
</feature>
<keyword evidence="2" id="KW-0964">Secreted</keyword>
<evidence type="ECO:0000256" key="2">
    <source>
        <dbReference type="ARBA" id="ARBA00022525"/>
    </source>
</evidence>
<name>A0A1J9UR24_9BACI</name>
<organism evidence="5 6">
    <name type="scientific">Bacillus albus</name>
    <dbReference type="NCBI Taxonomy" id="2026189"/>
    <lineage>
        <taxon>Bacteria</taxon>
        <taxon>Bacillati</taxon>
        <taxon>Bacillota</taxon>
        <taxon>Bacilli</taxon>
        <taxon>Bacillales</taxon>
        <taxon>Bacillaceae</taxon>
        <taxon>Bacillus</taxon>
        <taxon>Bacillus cereus group</taxon>
    </lineage>
</organism>
<dbReference type="Proteomes" id="UP000181873">
    <property type="component" value="Unassembled WGS sequence"/>
</dbReference>
<dbReference type="RefSeq" id="WP_071757820.1">
    <property type="nucleotide sequence ID" value="NZ_CBCSIO010000014.1"/>
</dbReference>
<dbReference type="Pfam" id="PF18573">
    <property type="entry name" value="BclA_C"/>
    <property type="match status" value="1"/>
</dbReference>
<feature type="region of interest" description="Disordered" evidence="3">
    <location>
        <begin position="34"/>
        <end position="60"/>
    </location>
</feature>
<dbReference type="EMBL" id="MAOE01000055">
    <property type="protein sequence ID" value="OJD66631.1"/>
    <property type="molecule type" value="Genomic_DNA"/>
</dbReference>
<dbReference type="Gene3D" id="2.60.120.40">
    <property type="match status" value="1"/>
</dbReference>
<dbReference type="AlphaFoldDB" id="A0A1J9UR24"/>
<evidence type="ECO:0000313" key="6">
    <source>
        <dbReference type="Proteomes" id="UP000181873"/>
    </source>
</evidence>
<accession>A0A1J9UR24</accession>
<comment type="caution">
    <text evidence="5">The sequence shown here is derived from an EMBL/GenBank/DDBJ whole genome shotgun (WGS) entry which is preliminary data.</text>
</comment>
<evidence type="ECO:0000313" key="5">
    <source>
        <dbReference type="EMBL" id="OJD66631.1"/>
    </source>
</evidence>
<comment type="subcellular location">
    <subcellularLocation>
        <location evidence="1">Secreted</location>
    </subcellularLocation>
</comment>
<reference evidence="5 6" key="1">
    <citation type="submission" date="2016-06" db="EMBL/GenBank/DDBJ databases">
        <title>First insights into the genetic diversity and population structure of in the Bacillus cereus group bacteria from diverse marine environments.</title>
        <authorList>
            <person name="Liu Y."/>
            <person name="Lai Q."/>
            <person name="Shao Z."/>
        </authorList>
    </citation>
    <scope>NUCLEOTIDE SEQUENCE [LARGE SCALE GENOMIC DNA]</scope>
    <source>
        <strain evidence="5 6">N35-10-2</strain>
    </source>
</reference>
<dbReference type="InterPro" id="IPR008983">
    <property type="entry name" value="Tumour_necrosis_fac-like_dom"/>
</dbReference>
<proteinExistence type="predicted"/>
<dbReference type="InterPro" id="IPR008160">
    <property type="entry name" value="Collagen"/>
</dbReference>
<dbReference type="InterPro" id="IPR050392">
    <property type="entry name" value="Collagen/C1q_domain"/>
</dbReference>
<gene>
    <name evidence="5" type="ORF">BAU25_00940</name>
</gene>
<evidence type="ECO:0000256" key="3">
    <source>
        <dbReference type="SAM" id="MobiDB-lite"/>
    </source>
</evidence>
<protein>
    <submittedName>
        <fullName evidence="5">BclA protein</fullName>
    </submittedName>
</protein>
<dbReference type="InterPro" id="IPR041415">
    <property type="entry name" value="BclA_C"/>
</dbReference>
<evidence type="ECO:0000259" key="4">
    <source>
        <dbReference type="Pfam" id="PF18573"/>
    </source>
</evidence>
<dbReference type="GeneID" id="83636029"/>
<dbReference type="Pfam" id="PF01391">
    <property type="entry name" value="Collagen"/>
    <property type="match status" value="1"/>
</dbReference>
<dbReference type="PANTHER" id="PTHR15427:SF33">
    <property type="entry name" value="COLLAGEN IV NC1 DOMAIN-CONTAINING PROTEIN"/>
    <property type="match status" value="1"/>
</dbReference>